<reference evidence="1" key="1">
    <citation type="submission" date="2020-09" db="EMBL/GenBank/DDBJ databases">
        <title>Genome-Enabled Discovery of Anthraquinone Biosynthesis in Senna tora.</title>
        <authorList>
            <person name="Kang S.-H."/>
            <person name="Pandey R.P."/>
            <person name="Lee C.-M."/>
            <person name="Sim J.-S."/>
            <person name="Jeong J.-T."/>
            <person name="Choi B.-S."/>
            <person name="Jung M."/>
            <person name="Ginzburg D."/>
            <person name="Zhao K."/>
            <person name="Won S.Y."/>
            <person name="Oh T.-J."/>
            <person name="Yu Y."/>
            <person name="Kim N.-H."/>
            <person name="Lee O.R."/>
            <person name="Lee T.-H."/>
            <person name="Bashyal P."/>
            <person name="Kim T.-S."/>
            <person name="Lee W.-H."/>
            <person name="Kawkins C."/>
            <person name="Kim C.-K."/>
            <person name="Kim J.S."/>
            <person name="Ahn B.O."/>
            <person name="Rhee S.Y."/>
            <person name="Sohng J.K."/>
        </authorList>
    </citation>
    <scope>NUCLEOTIDE SEQUENCE</scope>
    <source>
        <tissue evidence="1">Leaf</tissue>
    </source>
</reference>
<protein>
    <submittedName>
        <fullName evidence="1">Uncharacterized protein</fullName>
    </submittedName>
</protein>
<proteinExistence type="predicted"/>
<dbReference type="AlphaFoldDB" id="A0A834TK83"/>
<gene>
    <name evidence="1" type="ORF">G2W53_021802</name>
</gene>
<name>A0A834TK83_9FABA</name>
<comment type="caution">
    <text evidence="1">The sequence shown here is derived from an EMBL/GenBank/DDBJ whole genome shotgun (WGS) entry which is preliminary data.</text>
</comment>
<organism evidence="1 2">
    <name type="scientific">Senna tora</name>
    <dbReference type="NCBI Taxonomy" id="362788"/>
    <lineage>
        <taxon>Eukaryota</taxon>
        <taxon>Viridiplantae</taxon>
        <taxon>Streptophyta</taxon>
        <taxon>Embryophyta</taxon>
        <taxon>Tracheophyta</taxon>
        <taxon>Spermatophyta</taxon>
        <taxon>Magnoliopsida</taxon>
        <taxon>eudicotyledons</taxon>
        <taxon>Gunneridae</taxon>
        <taxon>Pentapetalae</taxon>
        <taxon>rosids</taxon>
        <taxon>fabids</taxon>
        <taxon>Fabales</taxon>
        <taxon>Fabaceae</taxon>
        <taxon>Caesalpinioideae</taxon>
        <taxon>Cassia clade</taxon>
        <taxon>Senna</taxon>
    </lineage>
</organism>
<accession>A0A834TK83</accession>
<dbReference type="Proteomes" id="UP000634136">
    <property type="component" value="Unassembled WGS sequence"/>
</dbReference>
<evidence type="ECO:0000313" key="2">
    <source>
        <dbReference type="Proteomes" id="UP000634136"/>
    </source>
</evidence>
<sequence length="123" mass="14492">MYRVLHLRNDEHIQMITMTHNVFSYAMNVVELLVETRAVCSQFDVNVISQLILEDVPSNVDDDDAWSLDFDFELKEEIYEYKVEMDGVELAEGAIFLTKEAFRHATEMYSVRMNRDYRVIKTS</sequence>
<evidence type="ECO:0000313" key="1">
    <source>
        <dbReference type="EMBL" id="KAF7823658.1"/>
    </source>
</evidence>
<dbReference type="EMBL" id="JAAIUW010000007">
    <property type="protein sequence ID" value="KAF7823658.1"/>
    <property type="molecule type" value="Genomic_DNA"/>
</dbReference>
<keyword evidence="2" id="KW-1185">Reference proteome</keyword>